<reference evidence="4" key="1">
    <citation type="submission" date="2014-05" db="EMBL/GenBank/DDBJ databases">
        <title>The genome and life-stage specific transcriptomes of Globodera pallida elucidate key aspects of plant parasitism by a cyst nematode.</title>
        <authorList>
            <person name="Cotton J.A."/>
            <person name="Lilley C.J."/>
            <person name="Jones L.M."/>
            <person name="Kikuchi T."/>
            <person name="Reid A.J."/>
            <person name="Thorpe P."/>
            <person name="Tsai I.J."/>
            <person name="Beasley H."/>
            <person name="Blok V."/>
            <person name="Cock P.J.A."/>
            <person name="Van den Akker S.E."/>
            <person name="Holroyd N."/>
            <person name="Hunt M."/>
            <person name="Mantelin S."/>
            <person name="Naghra H."/>
            <person name="Pain A."/>
            <person name="Palomares-Rius J.E."/>
            <person name="Zarowiecki M."/>
            <person name="Berriman M."/>
            <person name="Jones J.T."/>
            <person name="Urwin P.E."/>
        </authorList>
    </citation>
    <scope>NUCLEOTIDE SEQUENCE [LARGE SCALE GENOMIC DNA]</scope>
    <source>
        <strain evidence="4">Lindley</strain>
    </source>
</reference>
<accession>A0A183CDY5</accession>
<dbReference type="InterPro" id="IPR036770">
    <property type="entry name" value="Ankyrin_rpt-contain_sf"/>
</dbReference>
<sequence>MGSLVSSQWLKACLEGNLDIVEHFVENGQDVNFAESGGATGLIVASGDGKANVVRFLLSKGARVDHQTIDAGNSALFCAVVKGHLEVCKLLVAKGADVNQGTNVGLSPWLLACAKGHLDIVEHFVEHCGQDVNFASSGGVTGLMCASGEGKPNVVRFLLSKGARVDRTMDDGNTALDLAVSNGHGEIVELLTRHASASAN</sequence>
<feature type="repeat" description="ANK" evidence="3">
    <location>
        <begin position="171"/>
        <end position="200"/>
    </location>
</feature>
<name>A0A183CDY5_GLOPA</name>
<dbReference type="WBParaSite" id="GPLIN_001108900">
    <property type="protein sequence ID" value="GPLIN_001108900"/>
    <property type="gene ID" value="GPLIN_001108900"/>
</dbReference>
<feature type="repeat" description="ANK" evidence="3">
    <location>
        <begin position="138"/>
        <end position="170"/>
    </location>
</feature>
<dbReference type="InterPro" id="IPR002110">
    <property type="entry name" value="Ankyrin_rpt"/>
</dbReference>
<dbReference type="AlphaFoldDB" id="A0A183CDY5"/>
<proteinExistence type="predicted"/>
<dbReference type="PROSITE" id="PS50297">
    <property type="entry name" value="ANK_REP_REGION"/>
    <property type="match status" value="4"/>
</dbReference>
<reference evidence="5" key="2">
    <citation type="submission" date="2016-06" db="UniProtKB">
        <authorList>
            <consortium name="WormBaseParasite"/>
        </authorList>
    </citation>
    <scope>IDENTIFICATION</scope>
</reference>
<dbReference type="PANTHER" id="PTHR24171">
    <property type="entry name" value="ANKYRIN REPEAT DOMAIN-CONTAINING PROTEIN 39-RELATED"/>
    <property type="match status" value="1"/>
</dbReference>
<feature type="repeat" description="ANK" evidence="3">
    <location>
        <begin position="37"/>
        <end position="69"/>
    </location>
</feature>
<dbReference type="Pfam" id="PF12796">
    <property type="entry name" value="Ank_2"/>
    <property type="match status" value="2"/>
</dbReference>
<dbReference type="PROSITE" id="PS50088">
    <property type="entry name" value="ANK_REPEAT"/>
    <property type="match status" value="4"/>
</dbReference>
<dbReference type="Gene3D" id="1.25.40.20">
    <property type="entry name" value="Ankyrin repeat-containing domain"/>
    <property type="match status" value="2"/>
</dbReference>
<evidence type="ECO:0000256" key="1">
    <source>
        <dbReference type="ARBA" id="ARBA00022737"/>
    </source>
</evidence>
<evidence type="ECO:0000256" key="3">
    <source>
        <dbReference type="PROSITE-ProRule" id="PRU00023"/>
    </source>
</evidence>
<keyword evidence="4" id="KW-1185">Reference proteome</keyword>
<evidence type="ECO:0000256" key="2">
    <source>
        <dbReference type="ARBA" id="ARBA00023043"/>
    </source>
</evidence>
<feature type="repeat" description="ANK" evidence="3">
    <location>
        <begin position="71"/>
        <end position="103"/>
    </location>
</feature>
<evidence type="ECO:0000313" key="4">
    <source>
        <dbReference type="Proteomes" id="UP000050741"/>
    </source>
</evidence>
<protein>
    <submittedName>
        <fullName evidence="5">ANK_REP_REGION domain-containing protein</fullName>
    </submittedName>
</protein>
<dbReference type="SUPFAM" id="SSF48403">
    <property type="entry name" value="Ankyrin repeat"/>
    <property type="match status" value="1"/>
</dbReference>
<keyword evidence="1" id="KW-0677">Repeat</keyword>
<dbReference type="SMART" id="SM00248">
    <property type="entry name" value="ANK"/>
    <property type="match status" value="6"/>
</dbReference>
<dbReference type="Proteomes" id="UP000050741">
    <property type="component" value="Unassembled WGS sequence"/>
</dbReference>
<evidence type="ECO:0000313" key="5">
    <source>
        <dbReference type="WBParaSite" id="GPLIN_001108900"/>
    </source>
</evidence>
<keyword evidence="2 3" id="KW-0040">ANK repeat</keyword>
<organism evidence="4 5">
    <name type="scientific">Globodera pallida</name>
    <name type="common">Potato cyst nematode worm</name>
    <name type="synonym">Heterodera pallida</name>
    <dbReference type="NCBI Taxonomy" id="36090"/>
    <lineage>
        <taxon>Eukaryota</taxon>
        <taxon>Metazoa</taxon>
        <taxon>Ecdysozoa</taxon>
        <taxon>Nematoda</taxon>
        <taxon>Chromadorea</taxon>
        <taxon>Rhabditida</taxon>
        <taxon>Tylenchina</taxon>
        <taxon>Tylenchomorpha</taxon>
        <taxon>Tylenchoidea</taxon>
        <taxon>Heteroderidae</taxon>
        <taxon>Heteroderinae</taxon>
        <taxon>Globodera</taxon>
    </lineage>
</organism>